<evidence type="ECO:0000256" key="1">
    <source>
        <dbReference type="SAM" id="Phobius"/>
    </source>
</evidence>
<name>A0A2H0LPM6_9BACT</name>
<feature type="transmembrane region" description="Helical" evidence="1">
    <location>
        <begin position="78"/>
        <end position="97"/>
    </location>
</feature>
<feature type="transmembrane region" description="Helical" evidence="1">
    <location>
        <begin position="109"/>
        <end position="128"/>
    </location>
</feature>
<keyword evidence="1" id="KW-1133">Transmembrane helix</keyword>
<protein>
    <submittedName>
        <fullName evidence="3">Uncharacterized protein</fullName>
    </submittedName>
</protein>
<sequence length="173" mass="20227">MKKKYFLVFLFTLFNLPIFLHATQAYAAGTSERAAYQIFKPHTSRLASQFVGLRGRQMTAPKFSPNIFSKRDWTFWDWVFFIVFVLASITFIFCIFHMFSDSSRLPEDIVFAVASLSGTAALPWYLSLFAIPRWVFQISTFICLIVIAWSVTYLVGEFKKYREHNKKPDIFIE</sequence>
<dbReference type="Proteomes" id="UP000230859">
    <property type="component" value="Unassembled WGS sequence"/>
</dbReference>
<reference evidence="3 4" key="1">
    <citation type="submission" date="2017-09" db="EMBL/GenBank/DDBJ databases">
        <title>Depth-based differentiation of microbial function through sediment-hosted aquifers and enrichment of novel symbionts in the deep terrestrial subsurface.</title>
        <authorList>
            <person name="Probst A.J."/>
            <person name="Ladd B."/>
            <person name="Jarett J.K."/>
            <person name="Geller-Mcgrath D.E."/>
            <person name="Sieber C.M."/>
            <person name="Emerson J.B."/>
            <person name="Anantharaman K."/>
            <person name="Thomas B.C."/>
            <person name="Malmstrom R."/>
            <person name="Stieglmeier M."/>
            <person name="Klingl A."/>
            <person name="Woyke T."/>
            <person name="Ryan C.M."/>
            <person name="Banfield J.F."/>
        </authorList>
    </citation>
    <scope>NUCLEOTIDE SEQUENCE [LARGE SCALE GENOMIC DNA]</scope>
    <source>
        <strain evidence="3">CG11_big_fil_rev_8_21_14_0_20_45_26</strain>
    </source>
</reference>
<accession>A0A2H0LPM6</accession>
<gene>
    <name evidence="3" type="ORF">COV74_08170</name>
</gene>
<evidence type="ECO:0000313" key="3">
    <source>
        <dbReference type="EMBL" id="PIQ85455.1"/>
    </source>
</evidence>
<dbReference type="EMBL" id="PCVY01000065">
    <property type="protein sequence ID" value="PIQ85455.1"/>
    <property type="molecule type" value="Genomic_DNA"/>
</dbReference>
<evidence type="ECO:0000313" key="4">
    <source>
        <dbReference type="Proteomes" id="UP000230859"/>
    </source>
</evidence>
<proteinExistence type="predicted"/>
<feature type="transmembrane region" description="Helical" evidence="1">
    <location>
        <begin position="134"/>
        <end position="156"/>
    </location>
</feature>
<evidence type="ECO:0000256" key="2">
    <source>
        <dbReference type="SAM" id="SignalP"/>
    </source>
</evidence>
<organism evidence="3 4">
    <name type="scientific">Candidatus Abzuiibacterium crystallinum</name>
    <dbReference type="NCBI Taxonomy" id="1974748"/>
    <lineage>
        <taxon>Bacteria</taxon>
        <taxon>Pseudomonadati</taxon>
        <taxon>Candidatus Omnitrophota</taxon>
        <taxon>Candidatus Abzuiibacterium</taxon>
    </lineage>
</organism>
<comment type="caution">
    <text evidence="3">The sequence shown here is derived from an EMBL/GenBank/DDBJ whole genome shotgun (WGS) entry which is preliminary data.</text>
</comment>
<keyword evidence="1" id="KW-0472">Membrane</keyword>
<dbReference type="AlphaFoldDB" id="A0A2H0LPM6"/>
<feature type="signal peptide" evidence="2">
    <location>
        <begin position="1"/>
        <end position="27"/>
    </location>
</feature>
<keyword evidence="2" id="KW-0732">Signal</keyword>
<keyword evidence="1" id="KW-0812">Transmembrane</keyword>
<feature type="chain" id="PRO_5013735723" evidence="2">
    <location>
        <begin position="28"/>
        <end position="173"/>
    </location>
</feature>